<dbReference type="PATRIC" id="fig|266128.3.peg.2660"/>
<feature type="transmembrane region" description="Helical" evidence="7">
    <location>
        <begin position="142"/>
        <end position="161"/>
    </location>
</feature>
<dbReference type="Gene3D" id="3.40.720.10">
    <property type="entry name" value="Alkaline Phosphatase, subunit A"/>
    <property type="match status" value="1"/>
</dbReference>
<evidence type="ECO:0000256" key="1">
    <source>
        <dbReference type="ARBA" id="ARBA00004651"/>
    </source>
</evidence>
<keyword evidence="5 7" id="KW-0472">Membrane</keyword>
<dbReference type="Pfam" id="PF00884">
    <property type="entry name" value="Sulfatase"/>
    <property type="match status" value="1"/>
</dbReference>
<evidence type="ECO:0000256" key="7">
    <source>
        <dbReference type="SAM" id="Phobius"/>
    </source>
</evidence>
<keyword evidence="10" id="KW-1185">Reference proteome</keyword>
<feature type="compositionally biased region" description="Basic and acidic residues" evidence="6">
    <location>
        <begin position="247"/>
        <end position="263"/>
    </location>
</feature>
<evidence type="ECO:0000313" key="10">
    <source>
        <dbReference type="Proteomes" id="UP000051254"/>
    </source>
</evidence>
<dbReference type="InterPro" id="IPR000917">
    <property type="entry name" value="Sulfatase_N"/>
</dbReference>
<dbReference type="InterPro" id="IPR050448">
    <property type="entry name" value="OpgB/LTA_synthase_biosynth"/>
</dbReference>
<feature type="transmembrane region" description="Helical" evidence="7">
    <location>
        <begin position="54"/>
        <end position="78"/>
    </location>
</feature>
<evidence type="ECO:0000256" key="6">
    <source>
        <dbReference type="SAM" id="MobiDB-lite"/>
    </source>
</evidence>
<feature type="transmembrane region" description="Helical" evidence="7">
    <location>
        <begin position="90"/>
        <end position="111"/>
    </location>
</feature>
<dbReference type="InterPro" id="IPR017850">
    <property type="entry name" value="Alkaline_phosphatase_core_sf"/>
</dbReference>
<name>A0A0R0BPJ6_9GAMM</name>
<evidence type="ECO:0000256" key="5">
    <source>
        <dbReference type="ARBA" id="ARBA00023136"/>
    </source>
</evidence>
<feature type="domain" description="Sulfatase N-terminal" evidence="8">
    <location>
        <begin position="279"/>
        <end position="565"/>
    </location>
</feature>
<keyword evidence="4 7" id="KW-1133">Transmembrane helix</keyword>
<comment type="caution">
    <text evidence="9">The sequence shown here is derived from an EMBL/GenBank/DDBJ whole genome shotgun (WGS) entry which is preliminary data.</text>
</comment>
<protein>
    <recommendedName>
        <fullName evidence="8">Sulfatase N-terminal domain-containing protein</fullName>
    </recommendedName>
</protein>
<feature type="region of interest" description="Disordered" evidence="6">
    <location>
        <begin position="766"/>
        <end position="788"/>
    </location>
</feature>
<dbReference type="STRING" id="266128.ABB25_05010"/>
<feature type="transmembrane region" description="Helical" evidence="7">
    <location>
        <begin position="182"/>
        <end position="202"/>
    </location>
</feature>
<dbReference type="PANTHER" id="PTHR47371:SF3">
    <property type="entry name" value="PHOSPHOGLYCEROL TRANSFERASE I"/>
    <property type="match status" value="1"/>
</dbReference>
<evidence type="ECO:0000256" key="2">
    <source>
        <dbReference type="ARBA" id="ARBA00022475"/>
    </source>
</evidence>
<dbReference type="GO" id="GO:0005886">
    <property type="term" value="C:plasma membrane"/>
    <property type="evidence" value="ECO:0007669"/>
    <property type="project" value="UniProtKB-SubCell"/>
</dbReference>
<comment type="subcellular location">
    <subcellularLocation>
        <location evidence="1">Cell membrane</location>
        <topology evidence="1">Multi-pass membrane protein</topology>
    </subcellularLocation>
</comment>
<dbReference type="PANTHER" id="PTHR47371">
    <property type="entry name" value="LIPOTEICHOIC ACID SYNTHASE"/>
    <property type="match status" value="1"/>
</dbReference>
<gene>
    <name evidence="9" type="ORF">ABB25_05010</name>
</gene>
<dbReference type="SUPFAM" id="SSF53649">
    <property type="entry name" value="Alkaline phosphatase-like"/>
    <property type="match status" value="1"/>
</dbReference>
<evidence type="ECO:0000256" key="4">
    <source>
        <dbReference type="ARBA" id="ARBA00022989"/>
    </source>
</evidence>
<feature type="region of interest" description="Disordered" evidence="6">
    <location>
        <begin position="241"/>
        <end position="263"/>
    </location>
</feature>
<dbReference type="CDD" id="cd16015">
    <property type="entry name" value="LTA_synthase"/>
    <property type="match status" value="1"/>
</dbReference>
<dbReference type="AlphaFoldDB" id="A0A0R0BPJ6"/>
<sequence>MLPSSHANAIEPRQRHWLLRALLVLLGAQLSLSLLAAWTGPALAGQQQVVTLELLGIALWQGLWVLLRSLPLLLLLLWPLLRVLGPRRRWWAFASVGTLWLLLQAALELFFQQAGNPLGADLFGYSWQEVTTTLAGAQVDRLPGVALLLWLLPCLLLWLGLRWALHHTPAGYAPRRRTTLGAVLGASLLAWLVPLSAGLAWLPEQALREQACNKLAWFAADLWRWQQRSLLPVAQAQAQAGPVDADSAGRDPQHPFVHPERTPDVLGTHFADTSDGRAPNIVLILVEGLGRSFSGPEAPLGSFTPFLDELAAQSLYFDNFLANQGRTFAVLPSLLGSLPLAEEGFSALQPPLPEHPGLYRLLGGQGYQGVFYNGTDTAFDNERGYLQSQGVERIIDLTNFGPGYERNPYSQWGYADAELVSRVIADLPQLQPPFVLGMQTISMHTSYRFPGQAHWRQRLDAHLRQLQLPASRQQAVQAQADIYSTILYTDGQLQRFFAAARQQPWHANTIYLITGDHRLPEIPIGEHIERYHVPLLIHSPLLRQPARIGGVSSHLDVLPSLMALLSARYGLQRPAQTPWLGRGLDLSPEFSSTGHFPLKQTKTSAEEYLDGRWWLRDGQLYALEKGMRLTAMDDPAARAQVQARLDAYQRGNHALLQHHRLMAAPSPLQAYDPAQVEQRPEPVPASQALPGLGVEDVSLQPGPATVRLQATFINGDATASAWFVPLAVLVDEQGNERGEVSGPALQLPARQRQRVHLVLPLPPGAAGSWSVSVRPSDPQTGRANGRGRYRLALELPVPTPEKAP</sequence>
<evidence type="ECO:0000259" key="8">
    <source>
        <dbReference type="Pfam" id="PF00884"/>
    </source>
</evidence>
<keyword evidence="2" id="KW-1003">Cell membrane</keyword>
<feature type="compositionally biased region" description="Polar residues" evidence="6">
    <location>
        <begin position="769"/>
        <end position="782"/>
    </location>
</feature>
<dbReference type="Proteomes" id="UP000051254">
    <property type="component" value="Unassembled WGS sequence"/>
</dbReference>
<keyword evidence="3 7" id="KW-0812">Transmembrane</keyword>
<evidence type="ECO:0000256" key="3">
    <source>
        <dbReference type="ARBA" id="ARBA00022692"/>
    </source>
</evidence>
<reference evidence="9 10" key="1">
    <citation type="submission" date="2015-05" db="EMBL/GenBank/DDBJ databases">
        <title>Genome sequencing and analysis of members of genus Stenotrophomonas.</title>
        <authorList>
            <person name="Patil P.P."/>
            <person name="Midha S."/>
            <person name="Patil P.B."/>
        </authorList>
    </citation>
    <scope>NUCLEOTIDE SEQUENCE [LARGE SCALE GENOMIC DNA]</scope>
    <source>
        <strain evidence="9 10">DSM 17805</strain>
    </source>
</reference>
<accession>A0A0R0BPJ6</accession>
<organism evidence="9 10">
    <name type="scientific">Stenotrophomonas koreensis</name>
    <dbReference type="NCBI Taxonomy" id="266128"/>
    <lineage>
        <taxon>Bacteria</taxon>
        <taxon>Pseudomonadati</taxon>
        <taxon>Pseudomonadota</taxon>
        <taxon>Gammaproteobacteria</taxon>
        <taxon>Lysobacterales</taxon>
        <taxon>Lysobacteraceae</taxon>
        <taxon>Stenotrophomonas</taxon>
    </lineage>
</organism>
<dbReference type="OrthoDB" id="9760224at2"/>
<dbReference type="EMBL" id="LDJH01000007">
    <property type="protein sequence ID" value="KRG59212.1"/>
    <property type="molecule type" value="Genomic_DNA"/>
</dbReference>
<dbReference type="RefSeq" id="WP_057664558.1">
    <property type="nucleotide sequence ID" value="NZ_LDJH01000007.1"/>
</dbReference>
<evidence type="ECO:0000313" key="9">
    <source>
        <dbReference type="EMBL" id="KRG59212.1"/>
    </source>
</evidence>
<proteinExistence type="predicted"/>